<feature type="compositionally biased region" description="Low complexity" evidence="6">
    <location>
        <begin position="683"/>
        <end position="700"/>
    </location>
</feature>
<evidence type="ECO:0000256" key="6">
    <source>
        <dbReference type="SAM" id="MobiDB-lite"/>
    </source>
</evidence>
<dbReference type="InterPro" id="IPR013761">
    <property type="entry name" value="SAM/pointed_sf"/>
</dbReference>
<feature type="compositionally biased region" description="Polar residues" evidence="6">
    <location>
        <begin position="749"/>
        <end position="760"/>
    </location>
</feature>
<dbReference type="InterPro" id="IPR004087">
    <property type="entry name" value="KH_dom"/>
</dbReference>
<evidence type="ECO:0000256" key="1">
    <source>
        <dbReference type="ARBA" id="ARBA00007662"/>
    </source>
</evidence>
<evidence type="ECO:0000256" key="3">
    <source>
        <dbReference type="ARBA" id="ARBA00022737"/>
    </source>
</evidence>
<protein>
    <recommendedName>
        <fullName evidence="7">SAM domain-containing protein</fullName>
    </recommendedName>
</protein>
<dbReference type="InterPro" id="IPR037974">
    <property type="entry name" value="BICC1_SAM_dom"/>
</dbReference>
<gene>
    <name evidence="8" type="ORF">LSH36_132g03011</name>
</gene>
<comment type="caution">
    <text evidence="8">The sequence shown here is derived from an EMBL/GenBank/DDBJ whole genome shotgun (WGS) entry which is preliminary data.</text>
</comment>
<dbReference type="CDD" id="cd22422">
    <property type="entry name" value="KH-I_BICC1_rpt3"/>
    <property type="match status" value="1"/>
</dbReference>
<evidence type="ECO:0000313" key="9">
    <source>
        <dbReference type="Proteomes" id="UP001208570"/>
    </source>
</evidence>
<dbReference type="SMART" id="SM00454">
    <property type="entry name" value="SAM"/>
    <property type="match status" value="1"/>
</dbReference>
<evidence type="ECO:0000256" key="5">
    <source>
        <dbReference type="PROSITE-ProRule" id="PRU00117"/>
    </source>
</evidence>
<feature type="region of interest" description="Disordered" evidence="6">
    <location>
        <begin position="660"/>
        <end position="760"/>
    </location>
</feature>
<dbReference type="PANTHER" id="PTHR10627:SF69">
    <property type="entry name" value="PROTEIN BICAUDAL C"/>
    <property type="match status" value="1"/>
</dbReference>
<feature type="domain" description="SAM" evidence="7">
    <location>
        <begin position="902"/>
        <end position="965"/>
    </location>
</feature>
<dbReference type="FunFam" id="3.30.310.270:FF:000002">
    <property type="entry name" value="BicC family RNA binding protein 1"/>
    <property type="match status" value="1"/>
</dbReference>
<feature type="region of interest" description="Disordered" evidence="6">
    <location>
        <begin position="451"/>
        <end position="511"/>
    </location>
</feature>
<dbReference type="InterPro" id="IPR047554">
    <property type="entry name" value="BICC1_KH-I_rpt2"/>
</dbReference>
<dbReference type="Pfam" id="PF00013">
    <property type="entry name" value="KH_1"/>
    <property type="match status" value="2"/>
</dbReference>
<dbReference type="InterPro" id="IPR001660">
    <property type="entry name" value="SAM"/>
</dbReference>
<feature type="compositionally biased region" description="Low complexity" evidence="6">
    <location>
        <begin position="660"/>
        <end position="673"/>
    </location>
</feature>
<dbReference type="CDD" id="cd22421">
    <property type="entry name" value="KH-I_BICC1_rpt2"/>
    <property type="match status" value="1"/>
</dbReference>
<dbReference type="PANTHER" id="PTHR10627">
    <property type="entry name" value="SCP160"/>
    <property type="match status" value="1"/>
</dbReference>
<dbReference type="InterPro" id="IPR054727">
    <property type="entry name" value="BICC1_KH"/>
</dbReference>
<dbReference type="CDD" id="cd09520">
    <property type="entry name" value="SAM_BICC1"/>
    <property type="match status" value="1"/>
</dbReference>
<dbReference type="Proteomes" id="UP001208570">
    <property type="component" value="Unassembled WGS sequence"/>
</dbReference>
<feature type="compositionally biased region" description="Low complexity" evidence="6">
    <location>
        <begin position="472"/>
        <end position="481"/>
    </location>
</feature>
<reference evidence="8" key="1">
    <citation type="journal article" date="2023" name="Mol. Biol. Evol.">
        <title>Third-Generation Sequencing Reveals the Adaptive Role of the Epigenome in Three Deep-Sea Polychaetes.</title>
        <authorList>
            <person name="Perez M."/>
            <person name="Aroh O."/>
            <person name="Sun Y."/>
            <person name="Lan Y."/>
            <person name="Juniper S.K."/>
            <person name="Young C.R."/>
            <person name="Angers B."/>
            <person name="Qian P.Y."/>
        </authorList>
    </citation>
    <scope>NUCLEOTIDE SEQUENCE</scope>
    <source>
        <strain evidence="8">P08H-3</strain>
    </source>
</reference>
<keyword evidence="2" id="KW-0217">Developmental protein</keyword>
<feature type="compositionally biased region" description="Polar residues" evidence="6">
    <location>
        <begin position="451"/>
        <end position="470"/>
    </location>
</feature>
<dbReference type="PROSITE" id="PS50105">
    <property type="entry name" value="SAM_DOMAIN"/>
    <property type="match status" value="1"/>
</dbReference>
<sequence length="1009" mass="108303">MAVLDTKSSRVTLKMDVSHTEHSHVIGKGGNNIKRVMQETGCHIHFPDSNRNTQAEKSNQVSIAGQPKGVEQARAKIRELLPLIFMFELPQPITGMLQPLPDTSSPQIQQIQSTYSVTVSFKQRMYVTTVTIRGSMCNAKSVKEATTVLIEHLTGNVGTSVPVSMQLEIAPQHHLFIIGRNGVNIKQILQQTGATIRFPDPSNSVPQHKGTVYISGTIESVFLARQQLIGCLPLVLMFDMKEDTAIEQAKINQLMEQLDVYISIKPKPKQPSKSVIVKSIERNTANLYEARRRLLGLMNEVPVVTSCNHSDHVTCHNTHISGLSVLAPTLLNVSTAPHMFLMNGAQSPLTSPHGSRTVGTPGLITAPTVYQPLMVLQPTAAGYAPITAAAYHLYHQNGITKNSTSLAPNGMDKDIAQAISGIAKRKPEETLSSETSTRQLRIGICKSNRVQTQTESLDNQSCTQMYTPPNRSSPSAAASPSSDHHSNHSASSISSSLAGSPPPTPPSGLDLISNVMSMSLLDGTNCQPIGSIAPSLGNLQFTKNDLQDAVSSIQSKPNLLQSLLPSSGQSSSDIIAMDMFGQHSAEVDSLMSSLKHPTASTASSLNGPAKPSAPPHRVKTPPGFSGPPRGRSDVSPLRQFQSQYKSPQSYYESNVAASNASNSPLSFSSSGSSLGLGGSGVQPGQDSPLGGLGSPLISGGSPLGGNGSPLTAPGSPICRNHSRLFQNGEARSSESGCDSDSSDRAPGSNRPQKMNSSLFTPGSMFATFDYEQKKLLATKAMQKKPEGESRIPTDFWSGLGFSKSMPDTNLRERFKSNNIRYNGPSMTTTYECVNDEECEMWDDGSAISEEMAPSVGDNLPSHISAAPGEFPSPRKKMSEYTSLSSSNHIDVSTVPSISHDWPPKTDLAELFSKLGLGKYTDLFTQQEIDLSTFLTLTDQDLKELGISTFGARRKMLLAIADLNKQPSLISSKMVRSGNNSGNSIGAFRDGGAILMGPRRHDIASQSGRW</sequence>
<dbReference type="InterPro" id="IPR004088">
    <property type="entry name" value="KH_dom_type_1"/>
</dbReference>
<dbReference type="Pfam" id="PF22985">
    <property type="entry name" value="KH_BICC1"/>
    <property type="match status" value="2"/>
</dbReference>
<dbReference type="Pfam" id="PF00536">
    <property type="entry name" value="SAM_1"/>
    <property type="match status" value="1"/>
</dbReference>
<dbReference type="GO" id="GO:0003723">
    <property type="term" value="F:RNA binding"/>
    <property type="evidence" value="ECO:0007669"/>
    <property type="project" value="UniProtKB-UniRule"/>
</dbReference>
<organism evidence="8 9">
    <name type="scientific">Paralvinella palmiformis</name>
    <dbReference type="NCBI Taxonomy" id="53620"/>
    <lineage>
        <taxon>Eukaryota</taxon>
        <taxon>Metazoa</taxon>
        <taxon>Spiralia</taxon>
        <taxon>Lophotrochozoa</taxon>
        <taxon>Annelida</taxon>
        <taxon>Polychaeta</taxon>
        <taxon>Sedentaria</taxon>
        <taxon>Canalipalpata</taxon>
        <taxon>Terebellida</taxon>
        <taxon>Terebelliformia</taxon>
        <taxon>Alvinellidae</taxon>
        <taxon>Paralvinella</taxon>
    </lineage>
</organism>
<evidence type="ECO:0000313" key="8">
    <source>
        <dbReference type="EMBL" id="KAK2160492.1"/>
    </source>
</evidence>
<proteinExistence type="inferred from homology"/>
<dbReference type="SMART" id="SM00322">
    <property type="entry name" value="KH"/>
    <property type="match status" value="3"/>
</dbReference>
<dbReference type="Gene3D" id="3.30.310.270">
    <property type="match status" value="2"/>
</dbReference>
<name>A0AAD9N7Z0_9ANNE</name>
<feature type="region of interest" description="Disordered" evidence="6">
    <location>
        <begin position="591"/>
        <end position="648"/>
    </location>
</feature>
<evidence type="ECO:0000256" key="4">
    <source>
        <dbReference type="ARBA" id="ARBA00022884"/>
    </source>
</evidence>
<dbReference type="AlphaFoldDB" id="A0AAD9N7Z0"/>
<feature type="compositionally biased region" description="Polar residues" evidence="6">
    <location>
        <begin position="638"/>
        <end position="648"/>
    </location>
</feature>
<dbReference type="InterPro" id="IPR047553">
    <property type="entry name" value="BICC1_KH-I_rpt3"/>
</dbReference>
<keyword evidence="4 5" id="KW-0694">RNA-binding</keyword>
<dbReference type="PROSITE" id="PS50084">
    <property type="entry name" value="KH_TYPE_1"/>
    <property type="match status" value="2"/>
</dbReference>
<feature type="compositionally biased region" description="Low complexity" evidence="6">
    <location>
        <begin position="488"/>
        <end position="499"/>
    </location>
</feature>
<dbReference type="EMBL" id="JAODUP010000132">
    <property type="protein sequence ID" value="KAK2160492.1"/>
    <property type="molecule type" value="Genomic_DNA"/>
</dbReference>
<accession>A0AAD9N7Z0</accession>
<dbReference type="GO" id="GO:0005737">
    <property type="term" value="C:cytoplasm"/>
    <property type="evidence" value="ECO:0007669"/>
    <property type="project" value="TreeGrafter"/>
</dbReference>
<keyword evidence="9" id="KW-1185">Reference proteome</keyword>
<dbReference type="SUPFAM" id="SSF54791">
    <property type="entry name" value="Eukaryotic type KH-domain (KH-domain type I)"/>
    <property type="match status" value="2"/>
</dbReference>
<keyword evidence="3" id="KW-0677">Repeat</keyword>
<dbReference type="InterPro" id="IPR036612">
    <property type="entry name" value="KH_dom_type_1_sf"/>
</dbReference>
<dbReference type="SUPFAM" id="SSF47769">
    <property type="entry name" value="SAM/Pointed domain"/>
    <property type="match status" value="1"/>
</dbReference>
<evidence type="ECO:0000256" key="2">
    <source>
        <dbReference type="ARBA" id="ARBA00022473"/>
    </source>
</evidence>
<comment type="similarity">
    <text evidence="1">Belongs to the BicC family.</text>
</comment>
<dbReference type="Gene3D" id="1.10.150.50">
    <property type="entry name" value="Transcription Factor, Ets-1"/>
    <property type="match status" value="1"/>
</dbReference>
<evidence type="ECO:0000259" key="7">
    <source>
        <dbReference type="PROSITE" id="PS50105"/>
    </source>
</evidence>